<evidence type="ECO:0000313" key="2">
    <source>
        <dbReference type="Proteomes" id="UP000289738"/>
    </source>
</evidence>
<dbReference type="EMBL" id="SDMP01000020">
    <property type="protein sequence ID" value="RYQ84217.1"/>
    <property type="molecule type" value="Genomic_DNA"/>
</dbReference>
<protein>
    <submittedName>
        <fullName evidence="1">Uncharacterized protein</fullName>
    </submittedName>
</protein>
<accession>A0A444X3I5</accession>
<dbReference type="AlphaFoldDB" id="A0A444X3I5"/>
<comment type="caution">
    <text evidence="1">The sequence shown here is derived from an EMBL/GenBank/DDBJ whole genome shotgun (WGS) entry which is preliminary data.</text>
</comment>
<dbReference type="Proteomes" id="UP000289738">
    <property type="component" value="Chromosome B10"/>
</dbReference>
<reference evidence="1 2" key="1">
    <citation type="submission" date="2019-01" db="EMBL/GenBank/DDBJ databases">
        <title>Sequencing of cultivated peanut Arachis hypogaea provides insights into genome evolution and oil improvement.</title>
        <authorList>
            <person name="Chen X."/>
        </authorList>
    </citation>
    <scope>NUCLEOTIDE SEQUENCE [LARGE SCALE GENOMIC DNA]</scope>
    <source>
        <strain evidence="2">cv. Fuhuasheng</strain>
        <tissue evidence="1">Leaves</tissue>
    </source>
</reference>
<keyword evidence="2" id="KW-1185">Reference proteome</keyword>
<evidence type="ECO:0000313" key="1">
    <source>
        <dbReference type="EMBL" id="RYQ84217.1"/>
    </source>
</evidence>
<gene>
    <name evidence="1" type="ORF">Ahy_B10g103281</name>
</gene>
<proteinExistence type="predicted"/>
<sequence length="68" mass="8306">MIRKIFDHWMTRKLQQMLEDIHERCDQLNIWLLPDIKNALYVHWVTDEGFKHRPLTNRADRASTMSLK</sequence>
<name>A0A444X3I5_ARAHY</name>
<organism evidence="1 2">
    <name type="scientific">Arachis hypogaea</name>
    <name type="common">Peanut</name>
    <dbReference type="NCBI Taxonomy" id="3818"/>
    <lineage>
        <taxon>Eukaryota</taxon>
        <taxon>Viridiplantae</taxon>
        <taxon>Streptophyta</taxon>
        <taxon>Embryophyta</taxon>
        <taxon>Tracheophyta</taxon>
        <taxon>Spermatophyta</taxon>
        <taxon>Magnoliopsida</taxon>
        <taxon>eudicotyledons</taxon>
        <taxon>Gunneridae</taxon>
        <taxon>Pentapetalae</taxon>
        <taxon>rosids</taxon>
        <taxon>fabids</taxon>
        <taxon>Fabales</taxon>
        <taxon>Fabaceae</taxon>
        <taxon>Papilionoideae</taxon>
        <taxon>50 kb inversion clade</taxon>
        <taxon>dalbergioids sensu lato</taxon>
        <taxon>Dalbergieae</taxon>
        <taxon>Pterocarpus clade</taxon>
        <taxon>Arachis</taxon>
    </lineage>
</organism>